<keyword evidence="1" id="KW-0812">Transmembrane</keyword>
<dbReference type="Proteomes" id="UP000559962">
    <property type="component" value="Unassembled WGS sequence"/>
</dbReference>
<accession>A0A847J3J1</accession>
<sequence length="82" mass="9467">MKFKIIKKIALRWANFFSLSLGIETFIFMLFVGYKNTLAVCLITIGLMTIVLITTSSSGYFRYYLGLDLLNKQEILSEEKED</sequence>
<dbReference type="EMBL" id="JAAYVO010000109">
    <property type="protein sequence ID" value="NLH35937.1"/>
    <property type="molecule type" value="Genomic_DNA"/>
</dbReference>
<evidence type="ECO:0000256" key="1">
    <source>
        <dbReference type="SAM" id="Phobius"/>
    </source>
</evidence>
<dbReference type="AlphaFoldDB" id="A0A847J3J1"/>
<organism evidence="2 3">
    <name type="scientific">Pseudolactococcus chungangensis</name>
    <dbReference type="NCBI Taxonomy" id="451457"/>
    <lineage>
        <taxon>Bacteria</taxon>
        <taxon>Bacillati</taxon>
        <taxon>Bacillota</taxon>
        <taxon>Bacilli</taxon>
        <taxon>Lactobacillales</taxon>
        <taxon>Streptococcaceae</taxon>
        <taxon>Pseudolactococcus</taxon>
    </lineage>
</organism>
<evidence type="ECO:0000313" key="2">
    <source>
        <dbReference type="EMBL" id="NLH35937.1"/>
    </source>
</evidence>
<gene>
    <name evidence="2" type="ORF">GX453_07985</name>
</gene>
<keyword evidence="1" id="KW-1133">Transmembrane helix</keyword>
<protein>
    <submittedName>
        <fullName evidence="2">Uncharacterized protein</fullName>
    </submittedName>
</protein>
<name>A0A847J3J1_9LACT</name>
<feature type="transmembrane region" description="Helical" evidence="1">
    <location>
        <begin position="12"/>
        <end position="31"/>
    </location>
</feature>
<comment type="caution">
    <text evidence="2">The sequence shown here is derived from an EMBL/GenBank/DDBJ whole genome shotgun (WGS) entry which is preliminary data.</text>
</comment>
<reference evidence="2 3" key="1">
    <citation type="journal article" date="2020" name="Biotechnol. Biofuels">
        <title>New insights from the biogas microbiome by comprehensive genome-resolved metagenomics of nearly 1600 species originating from multiple anaerobic digesters.</title>
        <authorList>
            <person name="Campanaro S."/>
            <person name="Treu L."/>
            <person name="Rodriguez-R L.M."/>
            <person name="Kovalovszki A."/>
            <person name="Ziels R.M."/>
            <person name="Maus I."/>
            <person name="Zhu X."/>
            <person name="Kougias P.G."/>
            <person name="Basile A."/>
            <person name="Luo G."/>
            <person name="Schluter A."/>
            <person name="Konstantinidis K.T."/>
            <person name="Angelidaki I."/>
        </authorList>
    </citation>
    <scope>NUCLEOTIDE SEQUENCE [LARGE SCALE GENOMIC DNA]</scope>
    <source>
        <strain evidence="2">AS27yjCOA_61</strain>
    </source>
</reference>
<proteinExistence type="predicted"/>
<keyword evidence="1" id="KW-0472">Membrane</keyword>
<feature type="transmembrane region" description="Helical" evidence="1">
    <location>
        <begin position="37"/>
        <end position="55"/>
    </location>
</feature>
<evidence type="ECO:0000313" key="3">
    <source>
        <dbReference type="Proteomes" id="UP000559962"/>
    </source>
</evidence>